<dbReference type="AlphaFoldDB" id="A0A841SSI9"/>
<comment type="caution">
    <text evidence="1">The sequence shown here is derived from an EMBL/GenBank/DDBJ whole genome shotgun (WGS) entry which is preliminary data.</text>
</comment>
<protein>
    <submittedName>
        <fullName evidence="1">Uncharacterized protein</fullName>
    </submittedName>
</protein>
<gene>
    <name evidence="1" type="ORF">HNR71_006593</name>
</gene>
<reference evidence="1 2" key="1">
    <citation type="submission" date="2020-08" db="EMBL/GenBank/DDBJ databases">
        <title>Sequencing the genomes of 1000 actinobacteria strains.</title>
        <authorList>
            <person name="Klenk H.-P."/>
        </authorList>
    </citation>
    <scope>NUCLEOTIDE SEQUENCE [LARGE SCALE GENOMIC DNA]</scope>
    <source>
        <strain evidence="1 2">DSM 15626</strain>
    </source>
</reference>
<sequence length="108" mass="12780">MREVAGRGGKFVRLQFFGLSISSWLSAALGVTCGYATSQSPLRFGGPPRFVRGRWTLRRELRIRRRPVGGRAFGRWFVRRCRTLRRRAVRWVLGWLEWRVARVFAERW</sequence>
<evidence type="ECO:0000313" key="1">
    <source>
        <dbReference type="EMBL" id="MBB6570956.1"/>
    </source>
</evidence>
<proteinExistence type="predicted"/>
<name>A0A841SSI9_9ACTN</name>
<accession>A0A841SSI9</accession>
<evidence type="ECO:0000313" key="2">
    <source>
        <dbReference type="Proteomes" id="UP000553957"/>
    </source>
</evidence>
<dbReference type="Proteomes" id="UP000553957">
    <property type="component" value="Unassembled WGS sequence"/>
</dbReference>
<dbReference type="EMBL" id="JACHKF010000001">
    <property type="protein sequence ID" value="MBB6570956.1"/>
    <property type="molecule type" value="Genomic_DNA"/>
</dbReference>
<organism evidence="1 2">
    <name type="scientific">Kribbella sandramycini</name>
    <dbReference type="NCBI Taxonomy" id="60450"/>
    <lineage>
        <taxon>Bacteria</taxon>
        <taxon>Bacillati</taxon>
        <taxon>Actinomycetota</taxon>
        <taxon>Actinomycetes</taxon>
        <taxon>Propionibacteriales</taxon>
        <taxon>Kribbellaceae</taxon>
        <taxon>Kribbella</taxon>
    </lineage>
</organism>